<feature type="region of interest" description="Disordered" evidence="1">
    <location>
        <begin position="1"/>
        <end position="59"/>
    </location>
</feature>
<reference evidence="2 3" key="1">
    <citation type="journal article" date="2018" name="Nat. Ecol. Evol.">
        <title>Shark genomes provide insights into elasmobranch evolution and the origin of vertebrates.</title>
        <authorList>
            <person name="Hara Y"/>
            <person name="Yamaguchi K"/>
            <person name="Onimaru K"/>
            <person name="Kadota M"/>
            <person name="Koyanagi M"/>
            <person name="Keeley SD"/>
            <person name="Tatsumi K"/>
            <person name="Tanaka K"/>
            <person name="Motone F"/>
            <person name="Kageyama Y"/>
            <person name="Nozu R"/>
            <person name="Adachi N"/>
            <person name="Nishimura O"/>
            <person name="Nakagawa R"/>
            <person name="Tanegashima C"/>
            <person name="Kiyatake I"/>
            <person name="Matsumoto R"/>
            <person name="Murakumo K"/>
            <person name="Nishida K"/>
            <person name="Terakita A"/>
            <person name="Kuratani S"/>
            <person name="Sato K"/>
            <person name="Hyodo S Kuraku.S."/>
        </authorList>
    </citation>
    <scope>NUCLEOTIDE SEQUENCE [LARGE SCALE GENOMIC DNA]</scope>
</reference>
<gene>
    <name evidence="2" type="ORF">chiPu_0020060</name>
</gene>
<comment type="caution">
    <text evidence="2">The sequence shown here is derived from an EMBL/GenBank/DDBJ whole genome shotgun (WGS) entry which is preliminary data.</text>
</comment>
<evidence type="ECO:0000313" key="3">
    <source>
        <dbReference type="Proteomes" id="UP000287033"/>
    </source>
</evidence>
<sequence>MGMACAFGKIESDGGGNDGIDCEESEEQAGDTLRPVKTGEPHPPRVDPLSAPGSDPVLMNPLATIHQNNDPMSDRAWFKVARLAEIQIASLFEPTAEPCAFFTNKRGSPWPPG</sequence>
<organism evidence="2 3">
    <name type="scientific">Chiloscyllium punctatum</name>
    <name type="common">Brownbanded bambooshark</name>
    <name type="synonym">Hemiscyllium punctatum</name>
    <dbReference type="NCBI Taxonomy" id="137246"/>
    <lineage>
        <taxon>Eukaryota</taxon>
        <taxon>Metazoa</taxon>
        <taxon>Chordata</taxon>
        <taxon>Craniata</taxon>
        <taxon>Vertebrata</taxon>
        <taxon>Chondrichthyes</taxon>
        <taxon>Elasmobranchii</taxon>
        <taxon>Galeomorphii</taxon>
        <taxon>Galeoidea</taxon>
        <taxon>Orectolobiformes</taxon>
        <taxon>Hemiscylliidae</taxon>
        <taxon>Chiloscyllium</taxon>
    </lineage>
</organism>
<dbReference type="AlphaFoldDB" id="A0A401RTZ0"/>
<evidence type="ECO:0000313" key="2">
    <source>
        <dbReference type="EMBL" id="GCC21586.1"/>
    </source>
</evidence>
<name>A0A401RTZ0_CHIPU</name>
<proteinExistence type="predicted"/>
<protein>
    <submittedName>
        <fullName evidence="2">Uncharacterized protein</fullName>
    </submittedName>
</protein>
<dbReference type="EMBL" id="BEZZ01002324">
    <property type="protein sequence ID" value="GCC21586.1"/>
    <property type="molecule type" value="Genomic_DNA"/>
</dbReference>
<dbReference type="Proteomes" id="UP000287033">
    <property type="component" value="Unassembled WGS sequence"/>
</dbReference>
<evidence type="ECO:0000256" key="1">
    <source>
        <dbReference type="SAM" id="MobiDB-lite"/>
    </source>
</evidence>
<feature type="compositionally biased region" description="Acidic residues" evidence="1">
    <location>
        <begin position="20"/>
        <end position="29"/>
    </location>
</feature>
<accession>A0A401RTZ0</accession>
<keyword evidence="3" id="KW-1185">Reference proteome</keyword>